<name>B3RPL8_TRIAD</name>
<dbReference type="EMBL" id="DS985242">
    <property type="protein sequence ID" value="EDV28212.1"/>
    <property type="molecule type" value="Genomic_DNA"/>
</dbReference>
<evidence type="ECO:0000313" key="8">
    <source>
        <dbReference type="EMBL" id="EDV28212.1"/>
    </source>
</evidence>
<evidence type="ECO:0000256" key="2">
    <source>
        <dbReference type="ARBA" id="ARBA00022552"/>
    </source>
</evidence>
<protein>
    <recommendedName>
        <fullName evidence="6">rRNA methyltransferase 2, mitochondrial</fullName>
    </recommendedName>
</protein>
<dbReference type="FunCoup" id="B3RPL8">
    <property type="interactions" value="1794"/>
</dbReference>
<reference evidence="8 9" key="1">
    <citation type="journal article" date="2008" name="Nature">
        <title>The Trichoplax genome and the nature of placozoans.</title>
        <authorList>
            <person name="Srivastava M."/>
            <person name="Begovic E."/>
            <person name="Chapman J."/>
            <person name="Putnam N.H."/>
            <person name="Hellsten U."/>
            <person name="Kawashima T."/>
            <person name="Kuo A."/>
            <person name="Mitros T."/>
            <person name="Salamov A."/>
            <person name="Carpenter M.L."/>
            <person name="Signorovitch A.Y."/>
            <person name="Moreno M.A."/>
            <person name="Kamm K."/>
            <person name="Grimwood J."/>
            <person name="Schmutz J."/>
            <person name="Shapiro H."/>
            <person name="Grigoriev I.V."/>
            <person name="Buss L.W."/>
            <person name="Schierwater B."/>
            <person name="Dellaporta S.L."/>
            <person name="Rokhsar D.S."/>
        </authorList>
    </citation>
    <scope>NUCLEOTIDE SEQUENCE [LARGE SCALE GENOMIC DNA]</scope>
    <source>
        <strain evidence="8 9">Grell-BS-1999</strain>
    </source>
</reference>
<dbReference type="Proteomes" id="UP000009022">
    <property type="component" value="Unassembled WGS sequence"/>
</dbReference>
<evidence type="ECO:0000313" key="9">
    <source>
        <dbReference type="Proteomes" id="UP000009022"/>
    </source>
</evidence>
<dbReference type="KEGG" id="tad:TRIADDRAFT_53586"/>
<dbReference type="PANTHER" id="PTHR10920">
    <property type="entry name" value="RIBOSOMAL RNA METHYLTRANSFERASE"/>
    <property type="match status" value="1"/>
</dbReference>
<dbReference type="InterPro" id="IPR029063">
    <property type="entry name" value="SAM-dependent_MTases_sf"/>
</dbReference>
<evidence type="ECO:0000256" key="1">
    <source>
        <dbReference type="ARBA" id="ARBA00009258"/>
    </source>
</evidence>
<accession>B3RPL8</accession>
<dbReference type="GeneID" id="6751261"/>
<dbReference type="HOGENOM" id="CLU_009422_4_2_1"/>
<dbReference type="OrthoDB" id="20105at2759"/>
<dbReference type="FunFam" id="3.40.50.150:FF:000332">
    <property type="entry name" value="Ribosomal RNA large subunit methyltransferase J"/>
    <property type="match status" value="1"/>
</dbReference>
<dbReference type="RefSeq" id="XP_002110046.1">
    <property type="nucleotide sequence ID" value="XM_002110010.1"/>
</dbReference>
<dbReference type="eggNOG" id="KOG4589">
    <property type="taxonomic scope" value="Eukaryota"/>
</dbReference>
<dbReference type="AlphaFoldDB" id="B3RPL8"/>
<keyword evidence="2" id="KW-0698">rRNA processing</keyword>
<evidence type="ECO:0000256" key="5">
    <source>
        <dbReference type="ARBA" id="ARBA00022691"/>
    </source>
</evidence>
<dbReference type="PhylomeDB" id="B3RPL8"/>
<dbReference type="InParanoid" id="B3RPL8"/>
<dbReference type="SUPFAM" id="SSF53335">
    <property type="entry name" value="S-adenosyl-L-methionine-dependent methyltransferases"/>
    <property type="match status" value="1"/>
</dbReference>
<evidence type="ECO:0000256" key="3">
    <source>
        <dbReference type="ARBA" id="ARBA00022603"/>
    </source>
</evidence>
<dbReference type="Gene3D" id="3.40.50.150">
    <property type="entry name" value="Vaccinia Virus protein VP39"/>
    <property type="match status" value="1"/>
</dbReference>
<feature type="domain" description="Ribosomal RNA methyltransferase FtsJ" evidence="7">
    <location>
        <begin position="67"/>
        <end position="243"/>
    </location>
</feature>
<dbReference type="GO" id="GO:0008650">
    <property type="term" value="F:rRNA (uridine-2'-O-)-methyltransferase activity"/>
    <property type="evidence" value="ECO:0000318"/>
    <property type="project" value="GO_Central"/>
</dbReference>
<dbReference type="Pfam" id="PF01728">
    <property type="entry name" value="FtsJ"/>
    <property type="match status" value="1"/>
</dbReference>
<gene>
    <name evidence="8" type="ORF">TRIADDRAFT_53586</name>
</gene>
<comment type="similarity">
    <text evidence="1">Belongs to the class I-like SAM-binding methyltransferase superfamily. RNA methyltransferase RlmE family.</text>
</comment>
<dbReference type="InterPro" id="IPR050082">
    <property type="entry name" value="RNA_methyltr_RlmE"/>
</dbReference>
<dbReference type="PANTHER" id="PTHR10920:SF18">
    <property type="entry name" value="RRNA METHYLTRANSFERASE 2, MITOCHONDRIAL"/>
    <property type="match status" value="1"/>
</dbReference>
<proteinExistence type="inferred from homology"/>
<dbReference type="InterPro" id="IPR015507">
    <property type="entry name" value="rRNA-MeTfrase_E"/>
</dbReference>
<dbReference type="OMA" id="HRQTDHL"/>
<dbReference type="HAMAP" id="MF_01547">
    <property type="entry name" value="RNA_methyltr_E"/>
    <property type="match status" value="1"/>
</dbReference>
<dbReference type="GO" id="GO:0005739">
    <property type="term" value="C:mitochondrion"/>
    <property type="evidence" value="ECO:0000318"/>
    <property type="project" value="GO_Central"/>
</dbReference>
<dbReference type="InterPro" id="IPR002877">
    <property type="entry name" value="RNA_MeTrfase_FtsJ_dom"/>
</dbReference>
<dbReference type="STRING" id="10228.B3RPL8"/>
<sequence>MNVMQQGIRASITQLIDLTCWNKWNYQGRRAILSARFYARGRKSSSSRWLRRQRDDPYVKKAMELGYRSRSAFKLLEMDKKFKIFKKGDIVIDIGASPGSWTQVALDKTGKRGLVMAVDIRGMKSVGEAMIFDHMDFGVPSTHTFIQNMLVNSKADVIMSDMSPNVAGSPKFDHQAIMTQALCALKFTFANLVYNGTFICKMFHGSDEGLFKDMLKQNYHRINEFKPAASRSESNEFYYICRHRKYYRKPSKEERENADLIWQYPI</sequence>
<keyword evidence="4" id="KW-0808">Transferase</keyword>
<evidence type="ECO:0000259" key="7">
    <source>
        <dbReference type="Pfam" id="PF01728"/>
    </source>
</evidence>
<dbReference type="GO" id="GO:0001510">
    <property type="term" value="P:RNA methylation"/>
    <property type="evidence" value="ECO:0000318"/>
    <property type="project" value="GO_Central"/>
</dbReference>
<keyword evidence="3" id="KW-0489">Methyltransferase</keyword>
<dbReference type="CTD" id="6751261"/>
<evidence type="ECO:0000256" key="6">
    <source>
        <dbReference type="ARBA" id="ARBA00041184"/>
    </source>
</evidence>
<organism evidence="8 9">
    <name type="scientific">Trichoplax adhaerens</name>
    <name type="common">Trichoplax reptans</name>
    <dbReference type="NCBI Taxonomy" id="10228"/>
    <lineage>
        <taxon>Eukaryota</taxon>
        <taxon>Metazoa</taxon>
        <taxon>Placozoa</taxon>
        <taxon>Uniplacotomia</taxon>
        <taxon>Trichoplacea</taxon>
        <taxon>Trichoplacidae</taxon>
        <taxon>Trichoplax</taxon>
    </lineage>
</organism>
<keyword evidence="9" id="KW-1185">Reference proteome</keyword>
<keyword evidence="5" id="KW-0949">S-adenosyl-L-methionine</keyword>
<evidence type="ECO:0000256" key="4">
    <source>
        <dbReference type="ARBA" id="ARBA00022679"/>
    </source>
</evidence>